<accession>A0AAN9P5V7</accession>
<name>A0AAN9P5V7_CLITE</name>
<reference evidence="1 2" key="1">
    <citation type="submission" date="2024-01" db="EMBL/GenBank/DDBJ databases">
        <title>The genomes of 5 underutilized Papilionoideae crops provide insights into root nodulation and disease resistance.</title>
        <authorList>
            <person name="Yuan L."/>
        </authorList>
    </citation>
    <scope>NUCLEOTIDE SEQUENCE [LARGE SCALE GENOMIC DNA]</scope>
    <source>
        <strain evidence="1">LY-2023</strain>
        <tissue evidence="1">Leaf</tissue>
    </source>
</reference>
<dbReference type="AlphaFoldDB" id="A0AAN9P5V7"/>
<proteinExistence type="predicted"/>
<dbReference type="Proteomes" id="UP001359559">
    <property type="component" value="Unassembled WGS sequence"/>
</dbReference>
<evidence type="ECO:0000313" key="2">
    <source>
        <dbReference type="Proteomes" id="UP001359559"/>
    </source>
</evidence>
<keyword evidence="2" id="KW-1185">Reference proteome</keyword>
<organism evidence="1 2">
    <name type="scientific">Clitoria ternatea</name>
    <name type="common">Butterfly pea</name>
    <dbReference type="NCBI Taxonomy" id="43366"/>
    <lineage>
        <taxon>Eukaryota</taxon>
        <taxon>Viridiplantae</taxon>
        <taxon>Streptophyta</taxon>
        <taxon>Embryophyta</taxon>
        <taxon>Tracheophyta</taxon>
        <taxon>Spermatophyta</taxon>
        <taxon>Magnoliopsida</taxon>
        <taxon>eudicotyledons</taxon>
        <taxon>Gunneridae</taxon>
        <taxon>Pentapetalae</taxon>
        <taxon>rosids</taxon>
        <taxon>fabids</taxon>
        <taxon>Fabales</taxon>
        <taxon>Fabaceae</taxon>
        <taxon>Papilionoideae</taxon>
        <taxon>50 kb inversion clade</taxon>
        <taxon>NPAAA clade</taxon>
        <taxon>indigoferoid/millettioid clade</taxon>
        <taxon>Phaseoleae</taxon>
        <taxon>Clitoria</taxon>
    </lineage>
</organism>
<protein>
    <submittedName>
        <fullName evidence="1">Uncharacterized protein</fullName>
    </submittedName>
</protein>
<dbReference type="EMBL" id="JAYKXN010000005">
    <property type="protein sequence ID" value="KAK7285756.1"/>
    <property type="molecule type" value="Genomic_DNA"/>
</dbReference>
<comment type="caution">
    <text evidence="1">The sequence shown here is derived from an EMBL/GenBank/DDBJ whole genome shotgun (WGS) entry which is preliminary data.</text>
</comment>
<sequence length="67" mass="7497">MFDFAIKSSTVPQVGLHVDHDGIDVNKFGVEVDEIGVVTVIKEGRMKKSNGKLQQIVDEEGRIEREE</sequence>
<evidence type="ECO:0000313" key="1">
    <source>
        <dbReference type="EMBL" id="KAK7285756.1"/>
    </source>
</evidence>
<gene>
    <name evidence="1" type="ORF">RJT34_20537</name>
</gene>